<protein>
    <recommendedName>
        <fullName evidence="3">histidine kinase</fullName>
        <ecNumber evidence="3">2.7.13.3</ecNumber>
    </recommendedName>
</protein>
<keyword evidence="6 10" id="KW-0418">Kinase</keyword>
<dbReference type="GO" id="GO:0000155">
    <property type="term" value="F:phosphorelay sensor kinase activity"/>
    <property type="evidence" value="ECO:0007669"/>
    <property type="project" value="InterPro"/>
</dbReference>
<gene>
    <name evidence="10" type="ORF">CLV40_13218</name>
</gene>
<dbReference type="GO" id="GO:0005886">
    <property type="term" value="C:plasma membrane"/>
    <property type="evidence" value="ECO:0007669"/>
    <property type="project" value="UniProtKB-SubCell"/>
</dbReference>
<dbReference type="PRINTS" id="PR00344">
    <property type="entry name" value="BCTRLSENSOR"/>
</dbReference>
<keyword evidence="5" id="KW-0808">Transferase</keyword>
<evidence type="ECO:0000256" key="2">
    <source>
        <dbReference type="ARBA" id="ARBA00004236"/>
    </source>
</evidence>
<dbReference type="InterPro" id="IPR004358">
    <property type="entry name" value="Sig_transdc_His_kin-like_C"/>
</dbReference>
<accession>A0A2S6GCW6</accession>
<reference evidence="10 11" key="1">
    <citation type="submission" date="2018-02" db="EMBL/GenBank/DDBJ databases">
        <title>Genomic Encyclopedia of Archaeal and Bacterial Type Strains, Phase II (KMG-II): from individual species to whole genera.</title>
        <authorList>
            <person name="Goeker M."/>
        </authorList>
    </citation>
    <scope>NUCLEOTIDE SEQUENCE [LARGE SCALE GENOMIC DNA]</scope>
    <source>
        <strain evidence="10 11">YU 961-1</strain>
    </source>
</reference>
<dbReference type="InterPro" id="IPR036097">
    <property type="entry name" value="HisK_dim/P_sf"/>
</dbReference>
<dbReference type="Pfam" id="PF02518">
    <property type="entry name" value="HATPase_c"/>
    <property type="match status" value="1"/>
</dbReference>
<dbReference type="PROSITE" id="PS50109">
    <property type="entry name" value="HIS_KIN"/>
    <property type="match status" value="1"/>
</dbReference>
<comment type="caution">
    <text evidence="10">The sequence shown here is derived from an EMBL/GenBank/DDBJ whole genome shotgun (WGS) entry which is preliminary data.</text>
</comment>
<evidence type="ECO:0000256" key="3">
    <source>
        <dbReference type="ARBA" id="ARBA00012438"/>
    </source>
</evidence>
<dbReference type="Gene3D" id="1.10.287.130">
    <property type="match status" value="1"/>
</dbReference>
<dbReference type="RefSeq" id="WP_219824183.1">
    <property type="nucleotide sequence ID" value="NZ_CP154825.1"/>
</dbReference>
<evidence type="ECO:0000256" key="6">
    <source>
        <dbReference type="ARBA" id="ARBA00022777"/>
    </source>
</evidence>
<dbReference type="InterPro" id="IPR003661">
    <property type="entry name" value="HisK_dim/P_dom"/>
</dbReference>
<dbReference type="EMBL" id="PTIX01000032">
    <property type="protein sequence ID" value="PPK63085.1"/>
    <property type="molecule type" value="Genomic_DNA"/>
</dbReference>
<keyword evidence="8" id="KW-0175">Coiled coil</keyword>
<evidence type="ECO:0000256" key="5">
    <source>
        <dbReference type="ARBA" id="ARBA00022679"/>
    </source>
</evidence>
<dbReference type="InterPro" id="IPR003594">
    <property type="entry name" value="HATPase_dom"/>
</dbReference>
<dbReference type="SMART" id="SM00387">
    <property type="entry name" value="HATPase_c"/>
    <property type="match status" value="1"/>
</dbReference>
<evidence type="ECO:0000256" key="1">
    <source>
        <dbReference type="ARBA" id="ARBA00000085"/>
    </source>
</evidence>
<dbReference type="InterPro" id="IPR036890">
    <property type="entry name" value="HATPase_C_sf"/>
</dbReference>
<dbReference type="EC" id="2.7.13.3" evidence="3"/>
<dbReference type="PANTHER" id="PTHR43711:SF31">
    <property type="entry name" value="HISTIDINE KINASE"/>
    <property type="match status" value="1"/>
</dbReference>
<keyword evidence="11" id="KW-1185">Reference proteome</keyword>
<proteinExistence type="predicted"/>
<sequence>MSADELLVVTLAGEQDVFLLRQRGREAARAVGLEAQDQIRVATALSDLGRVLLTGKRVVVAAFAVTSAPSPALTVRLRTGVDRLPVDEPGWATAERLLDEVCVVNFRGRVEVRVSKRLPAGMGYPGQDELVRLRDALGSLGETNAADELRAQNEELLLTLESLERKQEELLTLNAELEETNRGVVALYGELTEELDETNRGVVALYAELDQTGIELRRASEAKNRFWSNVSHEVRTPVNSIVGLARLLLGPGADPLTADQRRQLEVITGSGTALLTLVNDLLDVAKAESGRLEPRYTEVDPRLLLARLRDGFLPITRDSAVALVIDDLPDAPPPRTDETLLGHVLRNLVSNGLKFTERGEVRVTAACDGEHWEFTVADTGIGIPAEHVDKVFEEFHQVPGPLQAKSAGTGLGLPYAKGLIEVLGGSLDLRSTPGRGTLVTVRLPLRAPRPQARPRSALLVTADDTLRARLTTVVGPLVGSVRETSDGAGAVLMAAAEPPGLLVLDLAAPHADDCLEGMRRDPRLVATPVLALESADHRDRHSGVAVLRTSQLSTESVRDGIHRALAAVDPATTELVAGS</sequence>
<comment type="catalytic activity">
    <reaction evidence="1">
        <text>ATP + protein L-histidine = ADP + protein N-phospho-L-histidine.</text>
        <dbReference type="EC" id="2.7.13.3"/>
    </reaction>
</comment>
<evidence type="ECO:0000313" key="10">
    <source>
        <dbReference type="EMBL" id="PPK63085.1"/>
    </source>
</evidence>
<evidence type="ECO:0000259" key="9">
    <source>
        <dbReference type="PROSITE" id="PS50109"/>
    </source>
</evidence>
<dbReference type="SUPFAM" id="SSF55874">
    <property type="entry name" value="ATPase domain of HSP90 chaperone/DNA topoisomerase II/histidine kinase"/>
    <property type="match status" value="1"/>
</dbReference>
<dbReference type="InterPro" id="IPR050736">
    <property type="entry name" value="Sensor_HK_Regulatory"/>
</dbReference>
<dbReference type="CDD" id="cd00082">
    <property type="entry name" value="HisKA"/>
    <property type="match status" value="1"/>
</dbReference>
<dbReference type="Pfam" id="PF00512">
    <property type="entry name" value="HisKA"/>
    <property type="match status" value="1"/>
</dbReference>
<evidence type="ECO:0000256" key="4">
    <source>
        <dbReference type="ARBA" id="ARBA00022553"/>
    </source>
</evidence>
<comment type="subcellular location">
    <subcellularLocation>
        <location evidence="2">Cell membrane</location>
    </subcellularLocation>
</comment>
<keyword evidence="7" id="KW-0902">Two-component regulatory system</keyword>
<dbReference type="CDD" id="cd16922">
    <property type="entry name" value="HATPase_EvgS-ArcB-TorS-like"/>
    <property type="match status" value="1"/>
</dbReference>
<evidence type="ECO:0000256" key="7">
    <source>
        <dbReference type="ARBA" id="ARBA00023012"/>
    </source>
</evidence>
<dbReference type="Gene3D" id="3.30.565.10">
    <property type="entry name" value="Histidine kinase-like ATPase, C-terminal domain"/>
    <property type="match status" value="1"/>
</dbReference>
<feature type="domain" description="Histidine kinase" evidence="9">
    <location>
        <begin position="229"/>
        <end position="447"/>
    </location>
</feature>
<dbReference type="InterPro" id="IPR005467">
    <property type="entry name" value="His_kinase_dom"/>
</dbReference>
<dbReference type="Proteomes" id="UP000239203">
    <property type="component" value="Unassembled WGS sequence"/>
</dbReference>
<keyword evidence="4" id="KW-0597">Phosphoprotein</keyword>
<dbReference type="SUPFAM" id="SSF47384">
    <property type="entry name" value="Homodimeric domain of signal transducing histidine kinase"/>
    <property type="match status" value="1"/>
</dbReference>
<dbReference type="SMART" id="SM00388">
    <property type="entry name" value="HisKA"/>
    <property type="match status" value="1"/>
</dbReference>
<feature type="coiled-coil region" evidence="8">
    <location>
        <begin position="146"/>
        <end position="183"/>
    </location>
</feature>
<name>A0A2S6GCW6_9PSEU</name>
<dbReference type="PANTHER" id="PTHR43711">
    <property type="entry name" value="TWO-COMPONENT HISTIDINE KINASE"/>
    <property type="match status" value="1"/>
</dbReference>
<dbReference type="AlphaFoldDB" id="A0A2S6GCW6"/>
<evidence type="ECO:0000313" key="11">
    <source>
        <dbReference type="Proteomes" id="UP000239203"/>
    </source>
</evidence>
<organism evidence="10 11">
    <name type="scientific">Actinokineospora auranticolor</name>
    <dbReference type="NCBI Taxonomy" id="155976"/>
    <lineage>
        <taxon>Bacteria</taxon>
        <taxon>Bacillati</taxon>
        <taxon>Actinomycetota</taxon>
        <taxon>Actinomycetes</taxon>
        <taxon>Pseudonocardiales</taxon>
        <taxon>Pseudonocardiaceae</taxon>
        <taxon>Actinokineospora</taxon>
    </lineage>
</organism>
<evidence type="ECO:0000256" key="8">
    <source>
        <dbReference type="SAM" id="Coils"/>
    </source>
</evidence>